<name>A0ACC0PCC5_RHOML</name>
<evidence type="ECO:0000313" key="1">
    <source>
        <dbReference type="EMBL" id="KAI8563300.1"/>
    </source>
</evidence>
<dbReference type="Proteomes" id="UP001062846">
    <property type="component" value="Chromosome 3"/>
</dbReference>
<comment type="caution">
    <text evidence="1">The sequence shown here is derived from an EMBL/GenBank/DDBJ whole genome shotgun (WGS) entry which is preliminary data.</text>
</comment>
<protein>
    <submittedName>
        <fullName evidence="1">Uncharacterized protein</fullName>
    </submittedName>
</protein>
<dbReference type="EMBL" id="CM046390">
    <property type="protein sequence ID" value="KAI8563300.1"/>
    <property type="molecule type" value="Genomic_DNA"/>
</dbReference>
<keyword evidence="2" id="KW-1185">Reference proteome</keyword>
<evidence type="ECO:0000313" key="2">
    <source>
        <dbReference type="Proteomes" id="UP001062846"/>
    </source>
</evidence>
<proteinExistence type="predicted"/>
<gene>
    <name evidence="1" type="ORF">RHMOL_Rhmol03G0102100</name>
</gene>
<accession>A0ACC0PCC5</accession>
<sequence length="207" mass="23060">MISEIFKIIFFNGHDRCIRHAAIHLVIKQVPPLQMFADHESNLNPIDVPRAWIWNLPRRTVYFGTSVSTIFKGLTTEGIQYCFWRGSLDLKRNPQGSDLVGEHSDHVGDEDEGCSEIDEARDLEVNAKSADSALEGHSHLFSSGVLVFSLSLSLSLSVGNPEVLAIWGTFETKTETNSVCETNSSSLAVLGFSNWILFWRFGGVLFV</sequence>
<organism evidence="1 2">
    <name type="scientific">Rhododendron molle</name>
    <name type="common">Chinese azalea</name>
    <name type="synonym">Azalea mollis</name>
    <dbReference type="NCBI Taxonomy" id="49168"/>
    <lineage>
        <taxon>Eukaryota</taxon>
        <taxon>Viridiplantae</taxon>
        <taxon>Streptophyta</taxon>
        <taxon>Embryophyta</taxon>
        <taxon>Tracheophyta</taxon>
        <taxon>Spermatophyta</taxon>
        <taxon>Magnoliopsida</taxon>
        <taxon>eudicotyledons</taxon>
        <taxon>Gunneridae</taxon>
        <taxon>Pentapetalae</taxon>
        <taxon>asterids</taxon>
        <taxon>Ericales</taxon>
        <taxon>Ericaceae</taxon>
        <taxon>Ericoideae</taxon>
        <taxon>Rhodoreae</taxon>
        <taxon>Rhododendron</taxon>
    </lineage>
</organism>
<reference evidence="1" key="1">
    <citation type="submission" date="2022-02" db="EMBL/GenBank/DDBJ databases">
        <title>Plant Genome Project.</title>
        <authorList>
            <person name="Zhang R.-G."/>
        </authorList>
    </citation>
    <scope>NUCLEOTIDE SEQUENCE</scope>
    <source>
        <strain evidence="1">AT1</strain>
    </source>
</reference>